<evidence type="ECO:0000256" key="2">
    <source>
        <dbReference type="ARBA" id="ARBA00004651"/>
    </source>
</evidence>
<evidence type="ECO:0000256" key="3">
    <source>
        <dbReference type="ARBA" id="ARBA00004663"/>
    </source>
</evidence>
<evidence type="ECO:0000256" key="13">
    <source>
        <dbReference type="ARBA" id="ARBA00023136"/>
    </source>
</evidence>
<evidence type="ECO:0000256" key="19">
    <source>
        <dbReference type="HAMAP-Rule" id="MF_00719"/>
    </source>
</evidence>
<feature type="transmembrane region" description="Helical" evidence="19">
    <location>
        <begin position="112"/>
        <end position="134"/>
    </location>
</feature>
<evidence type="ECO:0000256" key="7">
    <source>
        <dbReference type="ARBA" id="ARBA00022475"/>
    </source>
</evidence>
<organism evidence="20 21">
    <name type="scientific">Candidatus Rhodobacter oscarellae</name>
    <dbReference type="NCBI Taxonomy" id="1675527"/>
    <lineage>
        <taxon>Bacteria</taxon>
        <taxon>Pseudomonadati</taxon>
        <taxon>Pseudomonadota</taxon>
        <taxon>Alphaproteobacteria</taxon>
        <taxon>Rhodobacterales</taxon>
        <taxon>Rhodobacter group</taxon>
        <taxon>Rhodobacter</taxon>
    </lineage>
</organism>
<evidence type="ECO:0000256" key="18">
    <source>
        <dbReference type="ARBA" id="ARBA00049504"/>
    </source>
</evidence>
<keyword evidence="8 19" id="KW-0169">Cobalamin biosynthesis</keyword>
<feature type="transmembrane region" description="Helical" evidence="19">
    <location>
        <begin position="140"/>
        <end position="162"/>
    </location>
</feature>
<dbReference type="Proteomes" id="UP000037178">
    <property type="component" value="Unassembled WGS sequence"/>
</dbReference>
<keyword evidence="7 19" id="KW-1003">Cell membrane</keyword>
<name>A0A0J9E5P9_9RHOB</name>
<evidence type="ECO:0000256" key="6">
    <source>
        <dbReference type="ARBA" id="ARBA00015850"/>
    </source>
</evidence>
<keyword evidence="9 19" id="KW-0808">Transferase</keyword>
<reference evidence="20 21" key="1">
    <citation type="submission" date="2015-06" db="EMBL/GenBank/DDBJ databases">
        <title>Draft genome sequence of an Alphaproteobacteria species associated to the Mediterranean sponge Oscarella lobularis.</title>
        <authorList>
            <person name="Jourda C."/>
            <person name="Santini S."/>
            <person name="Claverie J.-M."/>
        </authorList>
    </citation>
    <scope>NUCLEOTIDE SEQUENCE [LARGE SCALE GENOMIC DNA]</scope>
    <source>
        <strain evidence="20">IGS</strain>
    </source>
</reference>
<dbReference type="EC" id="2.7.8.26" evidence="5 19"/>
<evidence type="ECO:0000256" key="5">
    <source>
        <dbReference type="ARBA" id="ARBA00013200"/>
    </source>
</evidence>
<comment type="cofactor">
    <cofactor evidence="1 19">
        <name>Mg(2+)</name>
        <dbReference type="ChEBI" id="CHEBI:18420"/>
    </cofactor>
</comment>
<feature type="transmembrane region" description="Helical" evidence="19">
    <location>
        <begin position="36"/>
        <end position="59"/>
    </location>
</feature>
<comment type="similarity">
    <text evidence="4 19">Belongs to the CobS family.</text>
</comment>
<dbReference type="GO" id="GO:0008818">
    <property type="term" value="F:cobalamin 5'-phosphate synthase activity"/>
    <property type="evidence" value="ECO:0007669"/>
    <property type="project" value="UniProtKB-UniRule"/>
</dbReference>
<comment type="function">
    <text evidence="14 19">Joins adenosylcobinamide-GDP and alpha-ribazole to generate adenosylcobalamin (Ado-cobalamin). Also synthesizes adenosylcobalamin 5'-phosphate from adenosylcobinamide-GDP and alpha-ribazole 5'-phosphate.</text>
</comment>
<dbReference type="PATRIC" id="fig|1675527.3.peg.3173"/>
<dbReference type="EMBL" id="LFTY01000002">
    <property type="protein sequence ID" value="KMW58062.1"/>
    <property type="molecule type" value="Genomic_DNA"/>
</dbReference>
<comment type="caution">
    <text evidence="20">The sequence shown here is derived from an EMBL/GenBank/DDBJ whole genome shotgun (WGS) entry which is preliminary data.</text>
</comment>
<evidence type="ECO:0000256" key="11">
    <source>
        <dbReference type="ARBA" id="ARBA00022842"/>
    </source>
</evidence>
<evidence type="ECO:0000313" key="21">
    <source>
        <dbReference type="Proteomes" id="UP000037178"/>
    </source>
</evidence>
<proteinExistence type="inferred from homology"/>
<evidence type="ECO:0000256" key="15">
    <source>
        <dbReference type="ARBA" id="ARBA00032605"/>
    </source>
</evidence>
<dbReference type="GO" id="GO:0051073">
    <property type="term" value="F:adenosylcobinamide-GDP ribazoletransferase activity"/>
    <property type="evidence" value="ECO:0007669"/>
    <property type="project" value="UniProtKB-UniRule"/>
</dbReference>
<evidence type="ECO:0000256" key="16">
    <source>
        <dbReference type="ARBA" id="ARBA00032853"/>
    </source>
</evidence>
<dbReference type="RefSeq" id="WP_049643716.1">
    <property type="nucleotide sequence ID" value="NZ_LFTY01000002.1"/>
</dbReference>
<feature type="transmembrane region" description="Helical" evidence="19">
    <location>
        <begin position="65"/>
        <end position="82"/>
    </location>
</feature>
<dbReference type="GO" id="GO:0009236">
    <property type="term" value="P:cobalamin biosynthetic process"/>
    <property type="evidence" value="ECO:0007669"/>
    <property type="project" value="UniProtKB-UniRule"/>
</dbReference>
<dbReference type="OrthoDB" id="9794626at2"/>
<gene>
    <name evidence="19" type="primary">cobS</name>
    <name evidence="20" type="ORF">AIOL_003032</name>
</gene>
<evidence type="ECO:0000256" key="17">
    <source>
        <dbReference type="ARBA" id="ARBA00048623"/>
    </source>
</evidence>
<dbReference type="UniPathway" id="UPA00148">
    <property type="reaction ID" value="UER00238"/>
</dbReference>
<comment type="catalytic activity">
    <reaction evidence="17 19">
        <text>alpha-ribazole + adenosylcob(III)inamide-GDP = adenosylcob(III)alamin + GMP + H(+)</text>
        <dbReference type="Rhea" id="RHEA:16049"/>
        <dbReference type="ChEBI" id="CHEBI:10329"/>
        <dbReference type="ChEBI" id="CHEBI:15378"/>
        <dbReference type="ChEBI" id="CHEBI:18408"/>
        <dbReference type="ChEBI" id="CHEBI:58115"/>
        <dbReference type="ChEBI" id="CHEBI:60487"/>
        <dbReference type="EC" id="2.7.8.26"/>
    </reaction>
</comment>
<keyword evidence="12 19" id="KW-1133">Transmembrane helix</keyword>
<dbReference type="STRING" id="1675527.AIOL_003032"/>
<evidence type="ECO:0000256" key="10">
    <source>
        <dbReference type="ARBA" id="ARBA00022692"/>
    </source>
</evidence>
<keyword evidence="21" id="KW-1185">Reference proteome</keyword>
<dbReference type="PANTHER" id="PTHR34148">
    <property type="entry name" value="ADENOSYLCOBINAMIDE-GDP RIBAZOLETRANSFERASE"/>
    <property type="match status" value="1"/>
</dbReference>
<dbReference type="Pfam" id="PF02654">
    <property type="entry name" value="CobS"/>
    <property type="match status" value="1"/>
</dbReference>
<dbReference type="AlphaFoldDB" id="A0A0J9E5P9"/>
<evidence type="ECO:0000256" key="1">
    <source>
        <dbReference type="ARBA" id="ARBA00001946"/>
    </source>
</evidence>
<evidence type="ECO:0000256" key="14">
    <source>
        <dbReference type="ARBA" id="ARBA00025228"/>
    </source>
</evidence>
<evidence type="ECO:0000256" key="4">
    <source>
        <dbReference type="ARBA" id="ARBA00010561"/>
    </source>
</evidence>
<protein>
    <recommendedName>
        <fullName evidence="6 19">Adenosylcobinamide-GDP ribazoletransferase</fullName>
        <ecNumber evidence="5 19">2.7.8.26</ecNumber>
    </recommendedName>
    <alternativeName>
        <fullName evidence="16 19">Cobalamin synthase</fullName>
    </alternativeName>
    <alternativeName>
        <fullName evidence="15 19">Cobalamin-5'-phosphate synthase</fullName>
    </alternativeName>
</protein>
<evidence type="ECO:0000313" key="20">
    <source>
        <dbReference type="EMBL" id="KMW58062.1"/>
    </source>
</evidence>
<keyword evidence="10 19" id="KW-0812">Transmembrane</keyword>
<dbReference type="GO" id="GO:0005886">
    <property type="term" value="C:plasma membrane"/>
    <property type="evidence" value="ECO:0007669"/>
    <property type="project" value="UniProtKB-SubCell"/>
</dbReference>
<dbReference type="HAMAP" id="MF_00719">
    <property type="entry name" value="CobS"/>
    <property type="match status" value="1"/>
</dbReference>
<dbReference type="InterPro" id="IPR003805">
    <property type="entry name" value="CobS"/>
</dbReference>
<comment type="pathway">
    <text evidence="3 19">Cofactor biosynthesis; adenosylcobalamin biosynthesis; adenosylcobalamin from cob(II)yrinate a,c-diamide: step 7/7.</text>
</comment>
<dbReference type="PANTHER" id="PTHR34148:SF1">
    <property type="entry name" value="ADENOSYLCOBINAMIDE-GDP RIBAZOLETRANSFERASE"/>
    <property type="match status" value="1"/>
</dbReference>
<accession>A0A0J9E5P9</accession>
<sequence>MPDRDTQLLRPNDIAEAVGLLTRLPVRLRGVPRGAAAAWAYPVAGLLVAAIGASVAWLAGGLPPAMTAGLALAAMVIVTGALHEDGLADTADGLWGGWTRDRRLEIMRDSRIGAYGVLALVFGVGLRWAALAAIAGAGPLWPALLAAGALSRAPMVAVMYALPNARGDGLAAATGRPGGATLWVAIFVGLGLAGLAIGWAVLPAALACGAISAALALVARAKIGGQTGDILGATQQTSEIAILAVLAAATV</sequence>
<comment type="catalytic activity">
    <reaction evidence="18 19">
        <text>alpha-ribazole 5'-phosphate + adenosylcob(III)inamide-GDP = adenosylcob(III)alamin 5'-phosphate + GMP + H(+)</text>
        <dbReference type="Rhea" id="RHEA:23560"/>
        <dbReference type="ChEBI" id="CHEBI:15378"/>
        <dbReference type="ChEBI" id="CHEBI:57918"/>
        <dbReference type="ChEBI" id="CHEBI:58115"/>
        <dbReference type="ChEBI" id="CHEBI:60487"/>
        <dbReference type="ChEBI" id="CHEBI:60493"/>
        <dbReference type="EC" id="2.7.8.26"/>
    </reaction>
</comment>
<keyword evidence="11 19" id="KW-0460">Magnesium</keyword>
<comment type="subcellular location">
    <subcellularLocation>
        <location evidence="2 19">Cell membrane</location>
        <topology evidence="2 19">Multi-pass membrane protein</topology>
    </subcellularLocation>
</comment>
<evidence type="ECO:0000256" key="8">
    <source>
        <dbReference type="ARBA" id="ARBA00022573"/>
    </source>
</evidence>
<evidence type="ECO:0000256" key="12">
    <source>
        <dbReference type="ARBA" id="ARBA00022989"/>
    </source>
</evidence>
<keyword evidence="13 19" id="KW-0472">Membrane</keyword>
<evidence type="ECO:0000256" key="9">
    <source>
        <dbReference type="ARBA" id="ARBA00022679"/>
    </source>
</evidence>